<dbReference type="EMBL" id="JBDJNQ010000008">
    <property type="protein sequence ID" value="MEN5378935.1"/>
    <property type="molecule type" value="Genomic_DNA"/>
</dbReference>
<gene>
    <name evidence="2" type="ORF">ABE541_16860</name>
</gene>
<feature type="chain" id="PRO_5047261055" evidence="1">
    <location>
        <begin position="24"/>
        <end position="567"/>
    </location>
</feature>
<name>A0ABV0BVW3_9SPHI</name>
<evidence type="ECO:0000313" key="3">
    <source>
        <dbReference type="Proteomes" id="UP001409291"/>
    </source>
</evidence>
<keyword evidence="1" id="KW-0732">Signal</keyword>
<accession>A0ABV0BVW3</accession>
<sequence length="567" mass="60653">MKKNIINSSLRAMGKLGIFAAAALMVVSCQKNDDKGGAGAQGPAKVTIKVGNTVFDDEVPIGHKSKSGNNNTQFDATGVQSNTVSYNDEFDIVTELTPVRKEPKEAGASASGSMGTRAAVEEDMGDGFKYRVAIFDEAGRYINHRNYERNYEGGAAPIMLDGGKRYTFVAYSLNNKQAVPEITFSDPANKTLSTATISVNGASDLMYFSKSMVVSGEEENALDITFKHLFSQITTTIDASQTGYNVTAVNSGISRHMPNASMALANGGITRSGSVTLSYETFSTLGTTIIKSDPTMINAVAGNIAQYRLLSLTVGPMVQTNLTPFTGLDLTPGVKYNLLLKIVPKDGYLPFKGQPAVRINGDIWMRHNLGVDTDLDPDALPMTSSRHGNYYQLGRKVVVGNGTSVDMTNPERSVIPNINAWNSGTLDAPLKGSEDPCPTGYRVPTKAEMERLVANTVSSTVGSRVESNTNYAGATVLTSKRIASTKMTIPAQGIYRVIGVPTPPFPITSISERGLNASLWTSYITSAHLNSRFMGNSSGGASVSTTSPENAHRAYQLNARPLRCIAE</sequence>
<dbReference type="Proteomes" id="UP001409291">
    <property type="component" value="Unassembled WGS sequence"/>
</dbReference>
<proteinExistence type="predicted"/>
<dbReference type="CDD" id="cd13120">
    <property type="entry name" value="BF2867_like_N"/>
    <property type="match status" value="1"/>
</dbReference>
<evidence type="ECO:0000313" key="2">
    <source>
        <dbReference type="EMBL" id="MEN5378935.1"/>
    </source>
</evidence>
<dbReference type="InterPro" id="IPR025049">
    <property type="entry name" value="Mfa-like_1"/>
</dbReference>
<keyword evidence="3" id="KW-1185">Reference proteome</keyword>
<reference evidence="2 3" key="1">
    <citation type="submission" date="2024-04" db="EMBL/GenBank/DDBJ databases">
        <title>WGS of bacteria from Torrens River.</title>
        <authorList>
            <person name="Wyrsch E.R."/>
            <person name="Drigo B."/>
        </authorList>
    </citation>
    <scope>NUCLEOTIDE SEQUENCE [LARGE SCALE GENOMIC DNA]</scope>
    <source>
        <strain evidence="2 3">TWI391</strain>
    </source>
</reference>
<dbReference type="PROSITE" id="PS51257">
    <property type="entry name" value="PROKAR_LIPOPROTEIN"/>
    <property type="match status" value="1"/>
</dbReference>
<feature type="signal peptide" evidence="1">
    <location>
        <begin position="1"/>
        <end position="23"/>
    </location>
</feature>
<evidence type="ECO:0000256" key="1">
    <source>
        <dbReference type="SAM" id="SignalP"/>
    </source>
</evidence>
<dbReference type="RefSeq" id="WP_346581798.1">
    <property type="nucleotide sequence ID" value="NZ_JBDJNQ010000008.1"/>
</dbReference>
<organism evidence="2 3">
    <name type="scientific">Sphingobacterium kitahiroshimense</name>
    <dbReference type="NCBI Taxonomy" id="470446"/>
    <lineage>
        <taxon>Bacteria</taxon>
        <taxon>Pseudomonadati</taxon>
        <taxon>Bacteroidota</taxon>
        <taxon>Sphingobacteriia</taxon>
        <taxon>Sphingobacteriales</taxon>
        <taxon>Sphingobacteriaceae</taxon>
        <taxon>Sphingobacterium</taxon>
    </lineage>
</organism>
<comment type="caution">
    <text evidence="2">The sequence shown here is derived from an EMBL/GenBank/DDBJ whole genome shotgun (WGS) entry which is preliminary data.</text>
</comment>
<protein>
    <submittedName>
        <fullName evidence="2">Fimbrillin family protein</fullName>
    </submittedName>
</protein>
<dbReference type="Pfam" id="PF13149">
    <property type="entry name" value="Mfa_like_1"/>
    <property type="match status" value="1"/>
</dbReference>